<keyword evidence="5" id="KW-1185">Reference proteome</keyword>
<dbReference type="GO" id="GO:0003714">
    <property type="term" value="F:transcription corepressor activity"/>
    <property type="evidence" value="ECO:0007669"/>
    <property type="project" value="InterPro"/>
</dbReference>
<evidence type="ECO:0000256" key="1">
    <source>
        <dbReference type="ARBA" id="ARBA00004123"/>
    </source>
</evidence>
<dbReference type="InterPro" id="IPR039774">
    <property type="entry name" value="Sin3-like"/>
</dbReference>
<dbReference type="InterPro" id="IPR003822">
    <property type="entry name" value="PAH"/>
</dbReference>
<evidence type="ECO:0000313" key="5">
    <source>
        <dbReference type="Proteomes" id="UP000489600"/>
    </source>
</evidence>
<accession>A0A565C6V0</accession>
<evidence type="ECO:0000256" key="3">
    <source>
        <dbReference type="PROSITE-ProRule" id="PRU00810"/>
    </source>
</evidence>
<dbReference type="Pfam" id="PF02671">
    <property type="entry name" value="PAH"/>
    <property type="match status" value="1"/>
</dbReference>
<organism evidence="4 5">
    <name type="scientific">Arabis nemorensis</name>
    <dbReference type="NCBI Taxonomy" id="586526"/>
    <lineage>
        <taxon>Eukaryota</taxon>
        <taxon>Viridiplantae</taxon>
        <taxon>Streptophyta</taxon>
        <taxon>Embryophyta</taxon>
        <taxon>Tracheophyta</taxon>
        <taxon>Spermatophyta</taxon>
        <taxon>Magnoliopsida</taxon>
        <taxon>eudicotyledons</taxon>
        <taxon>Gunneridae</taxon>
        <taxon>Pentapetalae</taxon>
        <taxon>rosids</taxon>
        <taxon>malvids</taxon>
        <taxon>Brassicales</taxon>
        <taxon>Brassicaceae</taxon>
        <taxon>Arabideae</taxon>
        <taxon>Arabis</taxon>
    </lineage>
</organism>
<dbReference type="Proteomes" id="UP000489600">
    <property type="component" value="Unassembled WGS sequence"/>
</dbReference>
<dbReference type="InterPro" id="IPR036600">
    <property type="entry name" value="PAH_sf"/>
</dbReference>
<gene>
    <name evidence="4" type="ORF">ANE_LOCUS19721</name>
</gene>
<sequence>MARTPHIKAIGVGVRVRGAAETNLNLTQEDAKRYLNQVQRAFANKVGKYATFRELLIDFKNRRIGIHALLFRVKELLQGHNKLIAGFNKFVPENHELKIDEDDDDLPCDEAD</sequence>
<protein>
    <submittedName>
        <fullName evidence="4">Uncharacterized protein</fullName>
    </submittedName>
</protein>
<dbReference type="GO" id="GO:0005634">
    <property type="term" value="C:nucleus"/>
    <property type="evidence" value="ECO:0007669"/>
    <property type="project" value="UniProtKB-SubCell"/>
</dbReference>
<name>A0A565C6V0_9BRAS</name>
<dbReference type="PROSITE" id="PS51477">
    <property type="entry name" value="PAH"/>
    <property type="match status" value="1"/>
</dbReference>
<dbReference type="Gene3D" id="1.20.1160.11">
    <property type="entry name" value="Paired amphipathic helix"/>
    <property type="match status" value="1"/>
</dbReference>
<comment type="subcellular location">
    <subcellularLocation>
        <location evidence="1 3">Nucleus</location>
    </subcellularLocation>
</comment>
<evidence type="ECO:0000313" key="4">
    <source>
        <dbReference type="EMBL" id="VVB09277.1"/>
    </source>
</evidence>
<dbReference type="EMBL" id="CABITT030000006">
    <property type="protein sequence ID" value="VVB09277.1"/>
    <property type="molecule type" value="Genomic_DNA"/>
</dbReference>
<evidence type="ECO:0000256" key="2">
    <source>
        <dbReference type="ARBA" id="ARBA00023242"/>
    </source>
</evidence>
<dbReference type="AlphaFoldDB" id="A0A565C6V0"/>
<reference evidence="4" key="1">
    <citation type="submission" date="2019-07" db="EMBL/GenBank/DDBJ databases">
        <authorList>
            <person name="Dittberner H."/>
        </authorList>
    </citation>
    <scope>NUCLEOTIDE SEQUENCE [LARGE SCALE GENOMIC DNA]</scope>
</reference>
<dbReference type="OrthoDB" id="10265969at2759"/>
<dbReference type="FunFam" id="1.20.1160.11:FF:000001">
    <property type="entry name" value="Paired amphipathic helix protein Sin3"/>
    <property type="match status" value="1"/>
</dbReference>
<keyword evidence="2 3" id="KW-0539">Nucleus</keyword>
<dbReference type="SUPFAM" id="SSF47762">
    <property type="entry name" value="PAH2 domain"/>
    <property type="match status" value="1"/>
</dbReference>
<comment type="caution">
    <text evidence="4">The sequence shown here is derived from an EMBL/GenBank/DDBJ whole genome shotgun (WGS) entry which is preliminary data.</text>
</comment>
<proteinExistence type="predicted"/>
<dbReference type="PANTHER" id="PTHR12346">
    <property type="entry name" value="SIN3B-RELATED"/>
    <property type="match status" value="1"/>
</dbReference>